<feature type="region of interest" description="Disordered" evidence="11">
    <location>
        <begin position="668"/>
        <end position="693"/>
    </location>
</feature>
<dbReference type="PANTHER" id="PTHR13108">
    <property type="entry name" value="CONDENSIN COMPLEX SUBUNIT 2"/>
    <property type="match status" value="1"/>
</dbReference>
<feature type="region of interest" description="Disordered" evidence="11">
    <location>
        <begin position="385"/>
        <end position="415"/>
    </location>
</feature>
<keyword evidence="5" id="KW-0158">Chromosome</keyword>
<feature type="region of interest" description="Disordered" evidence="11">
    <location>
        <begin position="290"/>
        <end position="322"/>
    </location>
</feature>
<evidence type="ECO:0000256" key="6">
    <source>
        <dbReference type="ARBA" id="ARBA00022490"/>
    </source>
</evidence>
<reference evidence="12 13" key="1">
    <citation type="journal article" date="2018" name="Mol. Biol. Evol.">
        <title>Broad Genomic Sampling Reveals a Smut Pathogenic Ancestry of the Fungal Clade Ustilaginomycotina.</title>
        <authorList>
            <person name="Kijpornyongpan T."/>
            <person name="Mondo S.J."/>
            <person name="Barry K."/>
            <person name="Sandor L."/>
            <person name="Lee J."/>
            <person name="Lipzen A."/>
            <person name="Pangilinan J."/>
            <person name="LaButti K."/>
            <person name="Hainaut M."/>
            <person name="Henrissat B."/>
            <person name="Grigoriev I.V."/>
            <person name="Spatafora J.W."/>
            <person name="Aime M.C."/>
        </authorList>
    </citation>
    <scope>NUCLEOTIDE SEQUENCE [LARGE SCALE GENOMIC DNA]</scope>
    <source>
        <strain evidence="12 13">MCA 4718</strain>
    </source>
</reference>
<accession>A0A316UIA6</accession>
<comment type="subcellular location">
    <subcellularLocation>
        <location evidence="1">Chromosome</location>
    </subcellularLocation>
    <subcellularLocation>
        <location evidence="2">Cytoplasm</location>
    </subcellularLocation>
</comment>
<dbReference type="GO" id="GO:0003682">
    <property type="term" value="F:chromatin binding"/>
    <property type="evidence" value="ECO:0007669"/>
    <property type="project" value="TreeGrafter"/>
</dbReference>
<feature type="region of interest" description="Disordered" evidence="11">
    <location>
        <begin position="907"/>
        <end position="939"/>
    </location>
</feature>
<feature type="region of interest" description="Disordered" evidence="11">
    <location>
        <begin position="546"/>
        <end position="604"/>
    </location>
</feature>
<feature type="compositionally biased region" description="Low complexity" evidence="11">
    <location>
        <begin position="100"/>
        <end position="112"/>
    </location>
</feature>
<feature type="compositionally biased region" description="Low complexity" evidence="11">
    <location>
        <begin position="130"/>
        <end position="159"/>
    </location>
</feature>
<feature type="compositionally biased region" description="Acidic residues" evidence="11">
    <location>
        <begin position="293"/>
        <end position="308"/>
    </location>
</feature>
<evidence type="ECO:0000256" key="8">
    <source>
        <dbReference type="ARBA" id="ARBA00022776"/>
    </source>
</evidence>
<feature type="compositionally biased region" description="Low complexity" evidence="11">
    <location>
        <begin position="51"/>
        <end position="62"/>
    </location>
</feature>
<sequence>MPALDGPRHPSSSHGSSGARGPLEQSSSTNTTQRGPSSGFRVPSKLMQTNSRSVSAAVASSSLRRDENSIHGNGGDYDDDEDELGAVPRKPSSAPKARRSLGGSSSSRLASSNHQGQRSSSRADGLYAHPSSDASGPSYPSSGPGAAGAASTSRTASSSHTNRSGMSALARANANARRISVGPSGLLGGAGPPGQLEAVKKLNVDSTSFDEWMKMATDNKINPTNTFSIALIDYFHDMSLLRSDSGDGSINFQKASCTLDGCVKVWTSRVDSVVTETGKLLNGLVGDGRGAVDDGEDGSGELELDEDGNPIGPRGKKDKKKRARAKEATLVKNFSAIAVKKLDLEYTVDPLFKKTSADFDEGGAGGLLMNHLGVDDGMRVVFDAGEAPGLPTDDESKEADDEEDEAVEESDAAPQAVDQVDLTRLIGKLFGDDSATVLKDSFDPLADLLQGRMVCPSLSRFSFGPDQEHALFGQEADDSDEDDDAHAGGIYLNPTVTATPWGGDEGAVQDFGFGSPGGFEGEDDDGSGADLFGVPAELDRDAEVFGLPAEGPSSFNHHSSQYTQQQNQGAGDDDFDFLDGGEGPPSLQGEDGEENVHWDPRQGPSQHDLLLAFKGVSGNNDEGQDGASGGAQAAGGLFDYFDQKLMKSWAGPEHWKMRSRLAGFGGFQSAQHQAGNGEAGEGEDPGSSKKKRAPKEAFVIDFTSEEGAVSAKELFEAPRSSATTVLPKTRSKPEAFLLPEDRHFSSRMLLRLFSKPRAVLNIRTRKGAVRFGGPNLPGFAGSGEGEVDGEFWAQQQAAREADGFDFMGGDGDNGEGAMPLDTQFYHDGDDEGAFELASSMPQQTNPNSAIDVDVADFEEADLAAQAAAMKRVKPEYVNYAKKAKRVDVRKLKENIWKELGIEGIVATEEGRAEESEDEDLDVPRTPRSSPPPSAMSALQPKTFRSVLSGLRKAYPKEKMEEISTSFCFICLLHLANEEGLEIKIGEQASGNAFSSRKLNGAFKTPGRIIEEDEEDEDEDGEGGDGAEGEDDDEDWTSLPVGRLEYLRIKKDPNAGRSA</sequence>
<evidence type="ECO:0000256" key="7">
    <source>
        <dbReference type="ARBA" id="ARBA00022618"/>
    </source>
</evidence>
<dbReference type="PANTHER" id="PTHR13108:SF9">
    <property type="entry name" value="CONDENSIN COMPLEX SUBUNIT 2"/>
    <property type="match status" value="1"/>
</dbReference>
<evidence type="ECO:0000313" key="12">
    <source>
        <dbReference type="EMBL" id="PWN22925.1"/>
    </source>
</evidence>
<dbReference type="STRING" id="1684307.A0A316UIA6"/>
<evidence type="ECO:0000256" key="11">
    <source>
        <dbReference type="SAM" id="MobiDB-lite"/>
    </source>
</evidence>
<evidence type="ECO:0000256" key="1">
    <source>
        <dbReference type="ARBA" id="ARBA00004286"/>
    </source>
</evidence>
<keyword evidence="6" id="KW-0963">Cytoplasm</keyword>
<evidence type="ECO:0000256" key="9">
    <source>
        <dbReference type="ARBA" id="ARBA00023067"/>
    </source>
</evidence>
<dbReference type="AlphaFoldDB" id="A0A316UIA6"/>
<keyword evidence="10" id="KW-0131">Cell cycle</keyword>
<keyword evidence="13" id="KW-1185">Reference proteome</keyword>
<feature type="compositionally biased region" description="Polar residues" evidence="11">
    <location>
        <begin position="553"/>
        <end position="568"/>
    </location>
</feature>
<name>A0A316UIA6_9BASI</name>
<evidence type="ECO:0000256" key="3">
    <source>
        <dbReference type="ARBA" id="ARBA00009471"/>
    </source>
</evidence>
<evidence type="ECO:0000256" key="5">
    <source>
        <dbReference type="ARBA" id="ARBA00022454"/>
    </source>
</evidence>
<feature type="compositionally biased region" description="Polar residues" evidence="11">
    <location>
        <begin position="113"/>
        <end position="122"/>
    </location>
</feature>
<proteinExistence type="inferred from homology"/>
<protein>
    <recommendedName>
        <fullName evidence="4">Condensin complex subunit 2</fullName>
    </recommendedName>
</protein>
<evidence type="ECO:0000313" key="13">
    <source>
        <dbReference type="Proteomes" id="UP000245942"/>
    </source>
</evidence>
<dbReference type="OrthoDB" id="362021at2759"/>
<dbReference type="InterPro" id="IPR022816">
    <property type="entry name" value="Condensin_barren_su2"/>
</dbReference>
<organism evidence="12 13">
    <name type="scientific">Pseudomicrostroma glucosiphilum</name>
    <dbReference type="NCBI Taxonomy" id="1684307"/>
    <lineage>
        <taxon>Eukaryota</taxon>
        <taxon>Fungi</taxon>
        <taxon>Dikarya</taxon>
        <taxon>Basidiomycota</taxon>
        <taxon>Ustilaginomycotina</taxon>
        <taxon>Exobasidiomycetes</taxon>
        <taxon>Microstromatales</taxon>
        <taxon>Microstromatales incertae sedis</taxon>
        <taxon>Pseudomicrostroma</taxon>
    </lineage>
</organism>
<gene>
    <name evidence="12" type="ORF">BCV69DRAFT_310428</name>
</gene>
<evidence type="ECO:0000256" key="2">
    <source>
        <dbReference type="ARBA" id="ARBA00004496"/>
    </source>
</evidence>
<keyword evidence="8" id="KW-0498">Mitosis</keyword>
<dbReference type="RefSeq" id="XP_025350085.1">
    <property type="nucleotide sequence ID" value="XM_025494790.1"/>
</dbReference>
<feature type="region of interest" description="Disordered" evidence="11">
    <location>
        <begin position="1003"/>
        <end position="1040"/>
    </location>
</feature>
<feature type="compositionally biased region" description="Acidic residues" evidence="11">
    <location>
        <begin position="1010"/>
        <end position="1035"/>
    </location>
</feature>
<dbReference type="GO" id="GO:0051301">
    <property type="term" value="P:cell division"/>
    <property type="evidence" value="ECO:0007669"/>
    <property type="project" value="UniProtKB-KW"/>
</dbReference>
<keyword evidence="7" id="KW-0132">Cell division</keyword>
<comment type="similarity">
    <text evidence="3">Belongs to the CND2 (condensin subunit 2) family.</text>
</comment>
<keyword evidence="9" id="KW-0226">DNA condensation</keyword>
<feature type="region of interest" description="Disordered" evidence="11">
    <location>
        <begin position="1"/>
        <end position="171"/>
    </location>
</feature>
<dbReference type="Proteomes" id="UP000245942">
    <property type="component" value="Unassembled WGS sequence"/>
</dbReference>
<feature type="compositionally biased region" description="Low complexity" evidence="11">
    <location>
        <begin position="9"/>
        <end position="22"/>
    </location>
</feature>
<evidence type="ECO:0000256" key="10">
    <source>
        <dbReference type="ARBA" id="ARBA00023306"/>
    </source>
</evidence>
<evidence type="ECO:0000256" key="4">
    <source>
        <dbReference type="ARBA" id="ARBA00016065"/>
    </source>
</evidence>
<feature type="compositionally biased region" description="Polar residues" evidence="11">
    <location>
        <begin position="24"/>
        <end position="36"/>
    </location>
</feature>
<dbReference type="GO" id="GO:0000796">
    <property type="term" value="C:condensin complex"/>
    <property type="evidence" value="ECO:0007669"/>
    <property type="project" value="InterPro"/>
</dbReference>
<dbReference type="GO" id="GO:0005737">
    <property type="term" value="C:cytoplasm"/>
    <property type="evidence" value="ECO:0007669"/>
    <property type="project" value="UniProtKB-SubCell"/>
</dbReference>
<dbReference type="GeneID" id="37016524"/>
<dbReference type="EMBL" id="KZ819322">
    <property type="protein sequence ID" value="PWN22925.1"/>
    <property type="molecule type" value="Genomic_DNA"/>
</dbReference>
<feature type="compositionally biased region" description="Acidic residues" evidence="11">
    <location>
        <begin position="392"/>
        <end position="411"/>
    </location>
</feature>
<dbReference type="Pfam" id="PF05786">
    <property type="entry name" value="Cnd2"/>
    <property type="match status" value="1"/>
</dbReference>
<dbReference type="GO" id="GO:0007076">
    <property type="term" value="P:mitotic chromosome condensation"/>
    <property type="evidence" value="ECO:0007669"/>
    <property type="project" value="InterPro"/>
</dbReference>